<keyword evidence="3" id="KW-0378">Hydrolase</keyword>
<dbReference type="AlphaFoldDB" id="A0A4Q2M2X6"/>
<feature type="transmembrane region" description="Helical" evidence="2">
    <location>
        <begin position="172"/>
        <end position="192"/>
    </location>
</feature>
<proteinExistence type="predicted"/>
<dbReference type="Proteomes" id="UP000292686">
    <property type="component" value="Unassembled WGS sequence"/>
</dbReference>
<gene>
    <name evidence="3" type="ORF">ESP50_10300</name>
</gene>
<reference evidence="3 4" key="1">
    <citation type="submission" date="2019-01" db="EMBL/GenBank/DDBJ databases">
        <title>Agromyces.</title>
        <authorList>
            <person name="Li J."/>
        </authorList>
    </citation>
    <scope>NUCLEOTIDE SEQUENCE [LARGE SCALE GENOMIC DNA]</scope>
    <source>
        <strain evidence="3 4">DSM 23870</strain>
    </source>
</reference>
<evidence type="ECO:0000313" key="4">
    <source>
        <dbReference type="Proteomes" id="UP000292686"/>
    </source>
</evidence>
<keyword evidence="4" id="KW-1185">Reference proteome</keyword>
<keyword evidence="3" id="KW-0645">Protease</keyword>
<keyword evidence="2" id="KW-1133">Transmembrane helix</keyword>
<dbReference type="PANTHER" id="PTHR36844">
    <property type="entry name" value="PROTEASE PRSW"/>
    <property type="match status" value="1"/>
</dbReference>
<dbReference type="InterPro" id="IPR026898">
    <property type="entry name" value="PrsW"/>
</dbReference>
<evidence type="ECO:0000256" key="2">
    <source>
        <dbReference type="SAM" id="Phobius"/>
    </source>
</evidence>
<sequence>MARRRGRRRLVRAAARHQGGLRSARSAEPGRDVRPGRGAGLVSDPIDRAPAAARTVWTAPRTSRDGVNVVAIIGIVIGSLVGLAVIGFLALLLGIPVLLVASVLAFLPLVVVLLVIRWIDRWEPEPRAALWFAFLWGAAVSVAVALLVGFGVELAGTIATGTPGVDPFVSAVIQAPLVEEVAKGVGVLILFASARSHFDGPVDGLVYAATVAAGFAFTENILYFGSALTDEGAAGLGATFVVRGIFSPFAHVMFTACTGLALGLAARRGRSVSALLWFVVGLVGAIALHALWNGAFFFVPDVVVYYLFVQVPLFVFAIIVTLALRRSEMQVTRTRLQEYADAGWFTADEVVMLATPAGRRQARAWARTQPPARRASMRAFIRDATHLAFTRERIATGRADIGHPVDEHLLLRQINEDRAVLLG</sequence>
<dbReference type="OrthoDB" id="9785431at2"/>
<accession>A0A4Q2M2X6</accession>
<comment type="caution">
    <text evidence="3">The sequence shown here is derived from an EMBL/GenBank/DDBJ whole genome shotgun (WGS) entry which is preliminary data.</text>
</comment>
<feature type="transmembrane region" description="Helical" evidence="2">
    <location>
        <begin position="69"/>
        <end position="91"/>
    </location>
</feature>
<feature type="transmembrane region" description="Helical" evidence="2">
    <location>
        <begin position="272"/>
        <end position="292"/>
    </location>
</feature>
<keyword evidence="2" id="KW-0812">Transmembrane</keyword>
<dbReference type="Pfam" id="PF13367">
    <property type="entry name" value="PrsW-protease"/>
    <property type="match status" value="1"/>
</dbReference>
<feature type="region of interest" description="Disordered" evidence="1">
    <location>
        <begin position="16"/>
        <end position="42"/>
    </location>
</feature>
<keyword evidence="3" id="KW-0482">Metalloprotease</keyword>
<feature type="transmembrane region" description="Helical" evidence="2">
    <location>
        <begin position="97"/>
        <end position="116"/>
    </location>
</feature>
<dbReference type="GO" id="GO:0008237">
    <property type="term" value="F:metallopeptidase activity"/>
    <property type="evidence" value="ECO:0007669"/>
    <property type="project" value="UniProtKB-KW"/>
</dbReference>
<feature type="transmembrane region" description="Helical" evidence="2">
    <location>
        <begin position="245"/>
        <end position="265"/>
    </location>
</feature>
<protein>
    <submittedName>
        <fullName evidence="3">PrsW family intramembrane metalloprotease</fullName>
    </submittedName>
</protein>
<name>A0A4Q2M2X6_9MICO</name>
<feature type="transmembrane region" description="Helical" evidence="2">
    <location>
        <begin position="204"/>
        <end position="225"/>
    </location>
</feature>
<dbReference type="PANTHER" id="PTHR36844:SF1">
    <property type="entry name" value="PROTEASE PRSW"/>
    <property type="match status" value="1"/>
</dbReference>
<keyword evidence="2" id="KW-0472">Membrane</keyword>
<dbReference type="EMBL" id="SDPM01000005">
    <property type="protein sequence ID" value="RXZ86159.1"/>
    <property type="molecule type" value="Genomic_DNA"/>
</dbReference>
<feature type="transmembrane region" description="Helical" evidence="2">
    <location>
        <begin position="128"/>
        <end position="152"/>
    </location>
</feature>
<dbReference type="GO" id="GO:0006508">
    <property type="term" value="P:proteolysis"/>
    <property type="evidence" value="ECO:0007669"/>
    <property type="project" value="UniProtKB-KW"/>
</dbReference>
<evidence type="ECO:0000256" key="1">
    <source>
        <dbReference type="SAM" id="MobiDB-lite"/>
    </source>
</evidence>
<feature type="transmembrane region" description="Helical" evidence="2">
    <location>
        <begin position="304"/>
        <end position="324"/>
    </location>
</feature>
<evidence type="ECO:0000313" key="3">
    <source>
        <dbReference type="EMBL" id="RXZ86159.1"/>
    </source>
</evidence>
<organism evidence="3 4">
    <name type="scientific">Agromyces atrinae</name>
    <dbReference type="NCBI Taxonomy" id="592376"/>
    <lineage>
        <taxon>Bacteria</taxon>
        <taxon>Bacillati</taxon>
        <taxon>Actinomycetota</taxon>
        <taxon>Actinomycetes</taxon>
        <taxon>Micrococcales</taxon>
        <taxon>Microbacteriaceae</taxon>
        <taxon>Agromyces</taxon>
    </lineage>
</organism>